<organism evidence="2 3">
    <name type="scientific">Pleuronectes platessa</name>
    <name type="common">European plaice</name>
    <dbReference type="NCBI Taxonomy" id="8262"/>
    <lineage>
        <taxon>Eukaryota</taxon>
        <taxon>Metazoa</taxon>
        <taxon>Chordata</taxon>
        <taxon>Craniata</taxon>
        <taxon>Vertebrata</taxon>
        <taxon>Euteleostomi</taxon>
        <taxon>Actinopterygii</taxon>
        <taxon>Neopterygii</taxon>
        <taxon>Teleostei</taxon>
        <taxon>Neoteleostei</taxon>
        <taxon>Acanthomorphata</taxon>
        <taxon>Carangaria</taxon>
        <taxon>Pleuronectiformes</taxon>
        <taxon>Pleuronectoidei</taxon>
        <taxon>Pleuronectidae</taxon>
        <taxon>Pleuronectes</taxon>
    </lineage>
</organism>
<feature type="region of interest" description="Disordered" evidence="1">
    <location>
        <begin position="1"/>
        <end position="37"/>
    </location>
</feature>
<accession>A0A9N7YRW9</accession>
<evidence type="ECO:0000313" key="3">
    <source>
        <dbReference type="Proteomes" id="UP001153269"/>
    </source>
</evidence>
<evidence type="ECO:0000313" key="2">
    <source>
        <dbReference type="EMBL" id="CAB1435756.1"/>
    </source>
</evidence>
<feature type="compositionally biased region" description="Polar residues" evidence="1">
    <location>
        <begin position="25"/>
        <end position="35"/>
    </location>
</feature>
<protein>
    <submittedName>
        <fullName evidence="2">Uncharacterized protein</fullName>
    </submittedName>
</protein>
<proteinExistence type="predicted"/>
<sequence>MAEASMERVSGNAVTHGGDSERGTELTQSKSCTNNERNERELTVMVEIEGEDEATAMEWMRCVRELCGGLLAYITHKQAPGLRPLTFAQRHRVRSELVPVKQPVSDKQDTVFKNQVEKKAPVGGVGLR</sequence>
<evidence type="ECO:0000256" key="1">
    <source>
        <dbReference type="SAM" id="MobiDB-lite"/>
    </source>
</evidence>
<keyword evidence="3" id="KW-1185">Reference proteome</keyword>
<reference evidence="2" key="1">
    <citation type="submission" date="2020-03" db="EMBL/GenBank/DDBJ databases">
        <authorList>
            <person name="Weist P."/>
        </authorList>
    </citation>
    <scope>NUCLEOTIDE SEQUENCE</scope>
</reference>
<name>A0A9N7YRW9_PLEPL</name>
<comment type="caution">
    <text evidence="2">The sequence shown here is derived from an EMBL/GenBank/DDBJ whole genome shotgun (WGS) entry which is preliminary data.</text>
</comment>
<gene>
    <name evidence="2" type="ORF">PLEPLA_LOCUS23804</name>
</gene>
<dbReference type="Proteomes" id="UP001153269">
    <property type="component" value="Unassembled WGS sequence"/>
</dbReference>
<dbReference type="EMBL" id="CADEAL010001805">
    <property type="protein sequence ID" value="CAB1435756.1"/>
    <property type="molecule type" value="Genomic_DNA"/>
</dbReference>
<dbReference type="AlphaFoldDB" id="A0A9N7YRW9"/>